<proteinExistence type="predicted"/>
<evidence type="ECO:0000256" key="1">
    <source>
        <dbReference type="SAM" id="MobiDB-lite"/>
    </source>
</evidence>
<protein>
    <submittedName>
        <fullName evidence="2">Uncharacterized protein</fullName>
    </submittedName>
</protein>
<reference evidence="2 3" key="1">
    <citation type="submission" date="2020-04" db="EMBL/GenBank/DDBJ databases">
        <authorList>
            <person name="De Canck E."/>
        </authorList>
    </citation>
    <scope>NUCLEOTIDE SEQUENCE [LARGE SCALE GENOMIC DNA]</scope>
    <source>
        <strain evidence="2 3">LMG 27177</strain>
    </source>
</reference>
<dbReference type="EMBL" id="CADIKI010000008">
    <property type="protein sequence ID" value="CAB3792032.1"/>
    <property type="molecule type" value="Genomic_DNA"/>
</dbReference>
<keyword evidence="3" id="KW-1185">Reference proteome</keyword>
<evidence type="ECO:0000313" key="2">
    <source>
        <dbReference type="EMBL" id="CAB3792032.1"/>
    </source>
</evidence>
<feature type="region of interest" description="Disordered" evidence="1">
    <location>
        <begin position="1"/>
        <end position="22"/>
    </location>
</feature>
<organism evidence="2 3">
    <name type="scientific">Paraburkholderia fynbosensis</name>
    <dbReference type="NCBI Taxonomy" id="1200993"/>
    <lineage>
        <taxon>Bacteria</taxon>
        <taxon>Pseudomonadati</taxon>
        <taxon>Pseudomonadota</taxon>
        <taxon>Betaproteobacteria</taxon>
        <taxon>Burkholderiales</taxon>
        <taxon>Burkholderiaceae</taxon>
        <taxon>Paraburkholderia</taxon>
    </lineage>
</organism>
<accession>A0A6J5G2L6</accession>
<evidence type="ECO:0000313" key="3">
    <source>
        <dbReference type="Proteomes" id="UP000494252"/>
    </source>
</evidence>
<name>A0A6J5G2L6_9BURK</name>
<dbReference type="Proteomes" id="UP000494252">
    <property type="component" value="Unassembled WGS sequence"/>
</dbReference>
<sequence length="101" mass="11254">MRTSQRAARGGTAHMTMETGMPRELKTEQELLELVVKALDADPVTAGWIPTGLHETVEDEDGCNWDISHLHRDRKDADVREVASTAAAGIINELRGRYNLR</sequence>
<dbReference type="AlphaFoldDB" id="A0A6J5G2L6"/>
<gene>
    <name evidence="2" type="ORF">LMG27177_03153</name>
</gene>